<organism evidence="7 8">
    <name type="scientific">Austrofundulus limnaeus</name>
    <name type="common">Annual killifish</name>
    <dbReference type="NCBI Taxonomy" id="52670"/>
    <lineage>
        <taxon>Eukaryota</taxon>
        <taxon>Metazoa</taxon>
        <taxon>Chordata</taxon>
        <taxon>Craniata</taxon>
        <taxon>Vertebrata</taxon>
        <taxon>Euteleostomi</taxon>
        <taxon>Actinopterygii</taxon>
        <taxon>Neopterygii</taxon>
        <taxon>Teleostei</taxon>
        <taxon>Neoteleostei</taxon>
        <taxon>Acanthomorphata</taxon>
        <taxon>Ovalentaria</taxon>
        <taxon>Atherinomorphae</taxon>
        <taxon>Cyprinodontiformes</taxon>
        <taxon>Rivulidae</taxon>
        <taxon>Austrofundulus</taxon>
    </lineage>
</organism>
<evidence type="ECO:0000313" key="8">
    <source>
        <dbReference type="RefSeq" id="XP_013886146.1"/>
    </source>
</evidence>
<dbReference type="InParanoid" id="A0A2I4D1L2"/>
<gene>
    <name evidence="8" type="primary">LOC106534157</name>
</gene>
<reference evidence="8" key="1">
    <citation type="submission" date="2025-08" db="UniProtKB">
        <authorList>
            <consortium name="RefSeq"/>
        </authorList>
    </citation>
    <scope>IDENTIFICATION</scope>
    <source>
        <strain evidence="8">Quisiro</strain>
        <tissue evidence="8">Liver</tissue>
    </source>
</reference>
<dbReference type="Pfam" id="PF12796">
    <property type="entry name" value="Ank_2"/>
    <property type="match status" value="1"/>
</dbReference>
<dbReference type="STRING" id="52670.A0A2I4D1L2"/>
<dbReference type="InterPro" id="IPR036770">
    <property type="entry name" value="Ankyrin_rpt-contain_sf"/>
</dbReference>
<feature type="region of interest" description="Disordered" evidence="5">
    <location>
        <begin position="66"/>
        <end position="125"/>
    </location>
</feature>
<dbReference type="SMART" id="SM00248">
    <property type="entry name" value="ANK"/>
    <property type="match status" value="2"/>
</dbReference>
<sequence length="506" mass="55074">MAGELTRESVLGFLKERGGKAEFLQHFGAALSAEEPREKAAARRAFKSSVDGVSVVRTETGDTHLCVKEKLRGGSGADSPASLAPEADPSPQVSPGDDAAPPGSGSGSDRERVPRFFAADSFLTGQTERNRARLESVCLAEEDDEEEEVFCDSCGMGNVGSVTRKEQQVEADLPRITVCEALPRPEQEAASDLPGPETPETPETPGLSPTQRCAGTPGSPGPSHLSVSESEGSVTPTPSRRRFIRAMMSSSPEVRRSVHLASRPSSDSLGSLDDRTPVTLDPAEHEWMMSASDGEWADLHRLLVAEPGLVQKRDFVTGFTCLHWAAKQGKPELLARILDFAEEHGVPAGVDARSSMGYTPLHVAAMHGHVEVVKLLVGAFSADVELRDHSGRRACQYLAHSASVDIRDIAGAHEPPEDHDRRGQEGRWRFSRVLQSNLKPTRLFSDDPLQAEARVRRRSSFSVMKPKLPRLRTSQIVHSSSFNHRDNVDVSRKASFRSRPHTHFLG</sequence>
<dbReference type="InterPro" id="IPR058889">
    <property type="entry name" value="WHD_SOWAHA-C"/>
</dbReference>
<dbReference type="GeneID" id="106534157"/>
<name>A0A2I4D1L2_AUSLI</name>
<feature type="compositionally biased region" description="Polar residues" evidence="5">
    <location>
        <begin position="225"/>
        <end position="238"/>
    </location>
</feature>
<evidence type="ECO:0000256" key="5">
    <source>
        <dbReference type="SAM" id="MobiDB-lite"/>
    </source>
</evidence>
<dbReference type="OrthoDB" id="60433at2759"/>
<dbReference type="InterPro" id="IPR002110">
    <property type="entry name" value="Ankyrin_rpt"/>
</dbReference>
<comment type="similarity">
    <text evidence="3">Belongs to the SOWAH family.</text>
</comment>
<dbReference type="PROSITE" id="PS50088">
    <property type="entry name" value="ANK_REPEAT"/>
    <property type="match status" value="1"/>
</dbReference>
<protein>
    <submittedName>
        <fullName evidence="8">Ankyrin repeat domain-containing protein SOWAHC</fullName>
    </submittedName>
</protein>
<dbReference type="PANTHER" id="PTHR14491">
    <property type="entry name" value="SOSONDOWAH, ISOFORM G"/>
    <property type="match status" value="1"/>
</dbReference>
<evidence type="ECO:0000256" key="2">
    <source>
        <dbReference type="ARBA" id="ARBA00023043"/>
    </source>
</evidence>
<dbReference type="Pfam" id="PF25877">
    <property type="entry name" value="WHD_SOWAH"/>
    <property type="match status" value="1"/>
</dbReference>
<evidence type="ECO:0000256" key="4">
    <source>
        <dbReference type="PROSITE-ProRule" id="PRU00023"/>
    </source>
</evidence>
<evidence type="ECO:0000313" key="7">
    <source>
        <dbReference type="Proteomes" id="UP000192220"/>
    </source>
</evidence>
<dbReference type="PROSITE" id="PS50297">
    <property type="entry name" value="ANK_REP_REGION"/>
    <property type="match status" value="1"/>
</dbReference>
<keyword evidence="1" id="KW-0677">Repeat</keyword>
<feature type="region of interest" description="Disordered" evidence="5">
    <location>
        <begin position="181"/>
        <end position="277"/>
    </location>
</feature>
<feature type="repeat" description="ANK" evidence="4">
    <location>
        <begin position="356"/>
        <end position="377"/>
    </location>
</feature>
<keyword evidence="2 4" id="KW-0040">ANK repeat</keyword>
<feature type="domain" description="SOWAHA-C winged helix-turn-helix" evidence="6">
    <location>
        <begin position="4"/>
        <end position="80"/>
    </location>
</feature>
<accession>A0A2I4D1L2</accession>
<dbReference type="SUPFAM" id="SSF48403">
    <property type="entry name" value="Ankyrin repeat"/>
    <property type="match status" value="1"/>
</dbReference>
<evidence type="ECO:0000256" key="3">
    <source>
        <dbReference type="ARBA" id="ARBA00038122"/>
    </source>
</evidence>
<evidence type="ECO:0000259" key="6">
    <source>
        <dbReference type="Pfam" id="PF25877"/>
    </source>
</evidence>
<dbReference type="Proteomes" id="UP000192220">
    <property type="component" value="Unplaced"/>
</dbReference>
<proteinExistence type="inferred from homology"/>
<keyword evidence="7" id="KW-1185">Reference proteome</keyword>
<dbReference type="Gene3D" id="1.25.40.20">
    <property type="entry name" value="Ankyrin repeat-containing domain"/>
    <property type="match status" value="1"/>
</dbReference>
<evidence type="ECO:0000256" key="1">
    <source>
        <dbReference type="ARBA" id="ARBA00022737"/>
    </source>
</evidence>
<dbReference type="AlphaFoldDB" id="A0A2I4D1L2"/>
<dbReference type="RefSeq" id="XP_013886146.1">
    <property type="nucleotide sequence ID" value="XM_014030692.1"/>
</dbReference>
<dbReference type="KEGG" id="alim:106534157"/>
<dbReference type="PANTHER" id="PTHR14491:SF4">
    <property type="entry name" value="ANKYRIN REPEAT DOMAIN-CONTAINING PROTEIN SOWAHC"/>
    <property type="match status" value="1"/>
</dbReference>